<evidence type="ECO:0000313" key="4">
    <source>
        <dbReference type="Proteomes" id="UP000284779"/>
    </source>
</evidence>
<feature type="chain" id="PRO_5019550800" description="Repeat protein" evidence="2">
    <location>
        <begin position="28"/>
        <end position="268"/>
    </location>
</feature>
<keyword evidence="4" id="KW-1185">Reference proteome</keyword>
<keyword evidence="2" id="KW-0732">Signal</keyword>
<dbReference type="InterPro" id="IPR042229">
    <property type="entry name" value="Listeria/Bacterioides_rpt_sf"/>
</dbReference>
<accession>A0A413R6S0</accession>
<evidence type="ECO:0000313" key="3">
    <source>
        <dbReference type="EMBL" id="RHA17731.1"/>
    </source>
</evidence>
<dbReference type="EMBL" id="QSFD01000008">
    <property type="protein sequence ID" value="RHA17731.1"/>
    <property type="molecule type" value="Genomic_DNA"/>
</dbReference>
<dbReference type="Gene3D" id="2.60.40.4270">
    <property type="entry name" value="Listeria-Bacteroides repeat domain"/>
    <property type="match status" value="1"/>
</dbReference>
<dbReference type="InterPro" id="IPR013378">
    <property type="entry name" value="InlB-like_B-rpt"/>
</dbReference>
<evidence type="ECO:0000256" key="2">
    <source>
        <dbReference type="SAM" id="SignalP"/>
    </source>
</evidence>
<evidence type="ECO:0000256" key="1">
    <source>
        <dbReference type="ARBA" id="ARBA00004196"/>
    </source>
</evidence>
<evidence type="ECO:0008006" key="5">
    <source>
        <dbReference type="Google" id="ProtNLM"/>
    </source>
</evidence>
<sequence length="268" mass="31434">MKKIINLTILSTIILALAFIPAVPTNAASKVNITYYANNGYFKTKPNCSKNKITIKNKINKKRGYAPAVRRNGYAFNGWYTRKKGGIKYFPSKKITQKKKLYAHWLKKYHLNTNYFIPVGMTYYSLSDYESYWGKLEIVKSKKHTDNYDYTLKNSKGDIFYVGTGVVSIDSNYAFTYNYKFSDMDCKLKNLINIKKPTNFKKFLKKLGVKYYNYDSSDKYLDFVCGKTHFPKDTYDTDMVWIIYLNEKNQVTPDTVVSFDPNDEWEHY</sequence>
<feature type="signal peptide" evidence="2">
    <location>
        <begin position="1"/>
        <end position="27"/>
    </location>
</feature>
<organism evidence="3 4">
    <name type="scientific">Eubacterium ventriosum</name>
    <dbReference type="NCBI Taxonomy" id="39496"/>
    <lineage>
        <taxon>Bacteria</taxon>
        <taxon>Bacillati</taxon>
        <taxon>Bacillota</taxon>
        <taxon>Clostridia</taxon>
        <taxon>Eubacteriales</taxon>
        <taxon>Eubacteriaceae</taxon>
        <taxon>Eubacterium</taxon>
    </lineage>
</organism>
<gene>
    <name evidence="3" type="ORF">DW944_08860</name>
</gene>
<proteinExistence type="predicted"/>
<comment type="subcellular location">
    <subcellularLocation>
        <location evidence="1">Cell envelope</location>
    </subcellularLocation>
</comment>
<protein>
    <recommendedName>
        <fullName evidence="5">Repeat protein</fullName>
    </recommendedName>
</protein>
<dbReference type="Pfam" id="PF09479">
    <property type="entry name" value="Flg_new"/>
    <property type="match status" value="1"/>
</dbReference>
<dbReference type="AlphaFoldDB" id="A0A413R6S0"/>
<dbReference type="Proteomes" id="UP000284779">
    <property type="component" value="Unassembled WGS sequence"/>
</dbReference>
<comment type="caution">
    <text evidence="3">The sequence shown here is derived from an EMBL/GenBank/DDBJ whole genome shotgun (WGS) entry which is preliminary data.</text>
</comment>
<dbReference type="GO" id="GO:0030313">
    <property type="term" value="C:cell envelope"/>
    <property type="evidence" value="ECO:0007669"/>
    <property type="project" value="UniProtKB-SubCell"/>
</dbReference>
<reference evidence="3 4" key="1">
    <citation type="submission" date="2018-08" db="EMBL/GenBank/DDBJ databases">
        <title>A genome reference for cultivated species of the human gut microbiota.</title>
        <authorList>
            <person name="Zou Y."/>
            <person name="Xue W."/>
            <person name="Luo G."/>
        </authorList>
    </citation>
    <scope>NUCLEOTIDE SEQUENCE [LARGE SCALE GENOMIC DNA]</scope>
    <source>
        <strain evidence="3 4">AM44-11BH</strain>
    </source>
</reference>
<name>A0A413R6S0_9FIRM</name>
<dbReference type="RefSeq" id="WP_117971025.1">
    <property type="nucleotide sequence ID" value="NZ_CATWJF010000039.1"/>
</dbReference>